<protein>
    <submittedName>
        <fullName evidence="1">Uncharacterized protein</fullName>
    </submittedName>
</protein>
<proteinExistence type="predicted"/>
<dbReference type="Proteomes" id="UP000199614">
    <property type="component" value="Unassembled WGS sequence"/>
</dbReference>
<organism evidence="1 2">
    <name type="scientific">Pseudonocardia ammonioxydans</name>
    <dbReference type="NCBI Taxonomy" id="260086"/>
    <lineage>
        <taxon>Bacteria</taxon>
        <taxon>Bacillati</taxon>
        <taxon>Actinomycetota</taxon>
        <taxon>Actinomycetes</taxon>
        <taxon>Pseudonocardiales</taxon>
        <taxon>Pseudonocardiaceae</taxon>
        <taxon>Pseudonocardia</taxon>
    </lineage>
</organism>
<name>A0A1I4TU95_PSUAM</name>
<dbReference type="RefSeq" id="WP_093337595.1">
    <property type="nucleotide sequence ID" value="NZ_FOUY01000003.1"/>
</dbReference>
<dbReference type="STRING" id="260086.SAMN05216207_10038"/>
<dbReference type="AlphaFoldDB" id="A0A1I4TU95"/>
<evidence type="ECO:0000313" key="2">
    <source>
        <dbReference type="Proteomes" id="UP000199614"/>
    </source>
</evidence>
<dbReference type="EMBL" id="FOUY01000003">
    <property type="protein sequence ID" value="SFM80140.1"/>
    <property type="molecule type" value="Genomic_DNA"/>
</dbReference>
<keyword evidence="2" id="KW-1185">Reference proteome</keyword>
<evidence type="ECO:0000313" key="1">
    <source>
        <dbReference type="EMBL" id="SFM80140.1"/>
    </source>
</evidence>
<sequence>MILLCERCYAPVDPAADRFYRLAHIDHSDADGNVFWRHTVVHVEACPAAGTVDPVEQHGWAA</sequence>
<accession>A0A1I4TU95</accession>
<dbReference type="OrthoDB" id="3579029at2"/>
<reference evidence="1 2" key="1">
    <citation type="submission" date="2016-10" db="EMBL/GenBank/DDBJ databases">
        <authorList>
            <person name="de Groot N.N."/>
        </authorList>
    </citation>
    <scope>NUCLEOTIDE SEQUENCE [LARGE SCALE GENOMIC DNA]</scope>
    <source>
        <strain evidence="1 2">CGMCC 4.1877</strain>
    </source>
</reference>
<gene>
    <name evidence="1" type="ORF">SAMN05216207_10038</name>
</gene>